<accession>X1FF76</accession>
<sequence>WDAASTGAGIGSFELQWRSEPGSWDAANTLTIPGDVRSTWFAGQAGGSYAFRLRALDANSQPEPWPAGDAFETSATLPTTCIPDDFEPDDDLTQARTLPLGIWAQGNLCDADDPDWFRVEIVKASDYSVTAPSIYGGAAVRITIYAEDGETVLANGQAAGVGQIASVRFQAAAAGNFYIKIEPLTTYLLGTDALYEVSVVEVQKAFFPLVAR</sequence>
<protein>
    <recommendedName>
        <fullName evidence="2">Fibronectin type-III domain-containing protein</fullName>
    </recommendedName>
</protein>
<comment type="caution">
    <text evidence="1">The sequence shown here is derived from an EMBL/GenBank/DDBJ whole genome shotgun (WGS) entry which is preliminary data.</text>
</comment>
<evidence type="ECO:0008006" key="2">
    <source>
        <dbReference type="Google" id="ProtNLM"/>
    </source>
</evidence>
<dbReference type="SUPFAM" id="SSF89260">
    <property type="entry name" value="Collagen-binding domain"/>
    <property type="match status" value="1"/>
</dbReference>
<name>X1FF76_9ZZZZ</name>
<evidence type="ECO:0000313" key="1">
    <source>
        <dbReference type="EMBL" id="GAH43622.1"/>
    </source>
</evidence>
<dbReference type="Gene3D" id="2.60.120.380">
    <property type="match status" value="1"/>
</dbReference>
<feature type="non-terminal residue" evidence="1">
    <location>
        <position position="1"/>
    </location>
</feature>
<gene>
    <name evidence="1" type="ORF">S03H2_16840</name>
</gene>
<organism evidence="1">
    <name type="scientific">marine sediment metagenome</name>
    <dbReference type="NCBI Taxonomy" id="412755"/>
    <lineage>
        <taxon>unclassified sequences</taxon>
        <taxon>metagenomes</taxon>
        <taxon>ecological metagenomes</taxon>
    </lineage>
</organism>
<proteinExistence type="predicted"/>
<dbReference type="EMBL" id="BARU01008635">
    <property type="protein sequence ID" value="GAH43622.1"/>
    <property type="molecule type" value="Genomic_DNA"/>
</dbReference>
<reference evidence="1" key="1">
    <citation type="journal article" date="2014" name="Front. Microbiol.">
        <title>High frequency of phylogenetically diverse reductive dehalogenase-homologous genes in deep subseafloor sedimentary metagenomes.</title>
        <authorList>
            <person name="Kawai M."/>
            <person name="Futagami T."/>
            <person name="Toyoda A."/>
            <person name="Takaki Y."/>
            <person name="Nishi S."/>
            <person name="Hori S."/>
            <person name="Arai W."/>
            <person name="Tsubouchi T."/>
            <person name="Morono Y."/>
            <person name="Uchiyama I."/>
            <person name="Ito T."/>
            <person name="Fujiyama A."/>
            <person name="Inagaki F."/>
            <person name="Takami H."/>
        </authorList>
    </citation>
    <scope>NUCLEOTIDE SEQUENCE</scope>
    <source>
        <strain evidence="1">Expedition CK06-06</strain>
    </source>
</reference>
<dbReference type="AlphaFoldDB" id="X1FF76"/>